<keyword evidence="4" id="KW-0762">Sugar transport</keyword>
<proteinExistence type="predicted"/>
<feature type="transmembrane region" description="Helical" evidence="9">
    <location>
        <begin position="38"/>
        <end position="64"/>
    </location>
</feature>
<dbReference type="InterPro" id="IPR004673">
    <property type="entry name" value="L-rhamnose-proton_sym_RhaT"/>
</dbReference>
<dbReference type="Pfam" id="PF06379">
    <property type="entry name" value="RhaT"/>
    <property type="match status" value="1"/>
</dbReference>
<feature type="transmembrane region" description="Helical" evidence="9">
    <location>
        <begin position="320"/>
        <end position="337"/>
    </location>
</feature>
<sequence length="365" mass="38315">MIEIMFPLLLVLLASVFQGTFGLGMKYTKPLAWEAWWLVHVTIAMIIFPGIWAFIVVPDLFTVIAASPASAIQEGALYGFLWGIGGIMFGVCVPYIGVALTMGIVMGLAALMGSLIPLMQLNNMSANSAIPFILTGMVIMLIAVAIVAKAGINRDKVLAESGVEIAGIQTGAAFKKGLMIAIACGILSSLLNVGFSATEAIGAAAEEAGAVTRNTALARWVVVLIGAYAMNAGFAIFLLFKNKSWSSFGVAESGKAYKWAVIAGLLWFAALGVYGQGAALMGDIGPVIGWPMLLGLALIISTVIGIYTGEWKGAPGPFKTMATGIVILISAICLLGYSNSIEQPQTSVNNVEYNIFEDTTVTIKS</sequence>
<evidence type="ECO:0000256" key="7">
    <source>
        <dbReference type="ARBA" id="ARBA00022989"/>
    </source>
</evidence>
<feature type="transmembrane region" description="Helical" evidence="9">
    <location>
        <begin position="178"/>
        <end position="197"/>
    </location>
</feature>
<evidence type="ECO:0000313" key="11">
    <source>
        <dbReference type="Proteomes" id="UP001248581"/>
    </source>
</evidence>
<keyword evidence="8 9" id="KW-0472">Membrane</keyword>
<evidence type="ECO:0000256" key="5">
    <source>
        <dbReference type="ARBA" id="ARBA00022692"/>
    </source>
</evidence>
<evidence type="ECO:0000256" key="8">
    <source>
        <dbReference type="ARBA" id="ARBA00023136"/>
    </source>
</evidence>
<evidence type="ECO:0000256" key="9">
    <source>
        <dbReference type="SAM" id="Phobius"/>
    </source>
</evidence>
<feature type="transmembrane region" description="Helical" evidence="9">
    <location>
        <begin position="76"/>
        <end position="109"/>
    </location>
</feature>
<feature type="transmembrane region" description="Helical" evidence="9">
    <location>
        <begin position="287"/>
        <end position="308"/>
    </location>
</feature>
<evidence type="ECO:0000256" key="1">
    <source>
        <dbReference type="ARBA" id="ARBA00022448"/>
    </source>
</evidence>
<keyword evidence="6" id="KW-0769">Symport</keyword>
<organism evidence="10 11">
    <name type="scientific">Thalassotalea nanhaiensis</name>
    <dbReference type="NCBI Taxonomy" id="3065648"/>
    <lineage>
        <taxon>Bacteria</taxon>
        <taxon>Pseudomonadati</taxon>
        <taxon>Pseudomonadota</taxon>
        <taxon>Gammaproteobacteria</taxon>
        <taxon>Alteromonadales</taxon>
        <taxon>Colwelliaceae</taxon>
        <taxon>Thalassotalea</taxon>
    </lineage>
</organism>
<dbReference type="RefSeq" id="WP_348388287.1">
    <property type="nucleotide sequence ID" value="NZ_CP134146.1"/>
</dbReference>
<name>A0ABY9TJY8_9GAMM</name>
<keyword evidence="5 9" id="KW-0812">Transmembrane</keyword>
<keyword evidence="2" id="KW-1003">Cell membrane</keyword>
<evidence type="ECO:0000256" key="4">
    <source>
        <dbReference type="ARBA" id="ARBA00022597"/>
    </source>
</evidence>
<feature type="transmembrane region" description="Helical" evidence="9">
    <location>
        <begin position="260"/>
        <end position="281"/>
    </location>
</feature>
<dbReference type="Proteomes" id="UP001248581">
    <property type="component" value="Chromosome"/>
</dbReference>
<keyword evidence="3" id="KW-0997">Cell inner membrane</keyword>
<evidence type="ECO:0000313" key="10">
    <source>
        <dbReference type="EMBL" id="WNC69143.1"/>
    </source>
</evidence>
<keyword evidence="11" id="KW-1185">Reference proteome</keyword>
<protein>
    <submittedName>
        <fullName evidence="10">L-rhamnose/proton symporter RhaT</fullName>
    </submittedName>
</protein>
<gene>
    <name evidence="10" type="ORF">RI845_03055</name>
</gene>
<keyword evidence="7 9" id="KW-1133">Transmembrane helix</keyword>
<evidence type="ECO:0000256" key="6">
    <source>
        <dbReference type="ARBA" id="ARBA00022847"/>
    </source>
</evidence>
<feature type="transmembrane region" description="Helical" evidence="9">
    <location>
        <begin position="217"/>
        <end position="240"/>
    </location>
</feature>
<keyword evidence="1" id="KW-0813">Transport</keyword>
<accession>A0ABY9TJY8</accession>
<dbReference type="EMBL" id="CP134146">
    <property type="protein sequence ID" value="WNC69143.1"/>
    <property type="molecule type" value="Genomic_DNA"/>
</dbReference>
<evidence type="ECO:0000256" key="2">
    <source>
        <dbReference type="ARBA" id="ARBA00022475"/>
    </source>
</evidence>
<reference evidence="11" key="1">
    <citation type="submission" date="2023-09" db="EMBL/GenBank/DDBJ databases">
        <authorList>
            <person name="Li S."/>
            <person name="Li X."/>
            <person name="Zhang C."/>
            <person name="Zhao Z."/>
        </authorList>
    </citation>
    <scope>NUCLEOTIDE SEQUENCE [LARGE SCALE GENOMIC DNA]</scope>
    <source>
        <strain evidence="11">SQ345</strain>
    </source>
</reference>
<feature type="transmembrane region" description="Helical" evidence="9">
    <location>
        <begin position="129"/>
        <end position="148"/>
    </location>
</feature>
<evidence type="ECO:0000256" key="3">
    <source>
        <dbReference type="ARBA" id="ARBA00022519"/>
    </source>
</evidence>